<evidence type="ECO:0000256" key="4">
    <source>
        <dbReference type="ARBA" id="ARBA00022475"/>
    </source>
</evidence>
<dbReference type="EMBL" id="JAATJV010275425">
    <property type="protein sequence ID" value="MBZ3876447.1"/>
    <property type="molecule type" value="Genomic_DNA"/>
</dbReference>
<dbReference type="FunFam" id="2.60.40.10:FF:001105">
    <property type="entry name" value="T-cell surface glycoprotein CD4"/>
    <property type="match status" value="1"/>
</dbReference>
<comment type="subcellular location">
    <subcellularLocation>
        <location evidence="1">Cell membrane</location>
        <topology evidence="1">Single-pass type I membrane protein</topology>
    </subcellularLocation>
    <subcellularLocation>
        <location evidence="2">Secreted</location>
    </subcellularLocation>
</comment>
<evidence type="ECO:0000256" key="15">
    <source>
        <dbReference type="ARBA" id="ARBA00023180"/>
    </source>
</evidence>
<dbReference type="Pfam" id="PF13895">
    <property type="entry name" value="Ig_2"/>
    <property type="match status" value="1"/>
</dbReference>
<dbReference type="InterPro" id="IPR013783">
    <property type="entry name" value="Ig-like_fold"/>
</dbReference>
<keyword evidence="9" id="KW-0391">Immunity</keyword>
<dbReference type="InterPro" id="IPR013106">
    <property type="entry name" value="Ig_V-set"/>
</dbReference>
<dbReference type="InterPro" id="IPR000973">
    <property type="entry name" value="CD4"/>
</dbReference>
<evidence type="ECO:0000256" key="12">
    <source>
        <dbReference type="ARBA" id="ARBA00023136"/>
    </source>
</evidence>
<dbReference type="Pfam" id="PF00047">
    <property type="entry name" value="ig"/>
    <property type="match status" value="1"/>
</dbReference>
<keyword evidence="14" id="KW-1015">Disulfide bond</keyword>
<evidence type="ECO:0000256" key="1">
    <source>
        <dbReference type="ARBA" id="ARBA00004251"/>
    </source>
</evidence>
<evidence type="ECO:0000256" key="2">
    <source>
        <dbReference type="ARBA" id="ARBA00004613"/>
    </source>
</evidence>
<evidence type="ECO:0000313" key="27">
    <source>
        <dbReference type="Proteomes" id="UP001166674"/>
    </source>
</evidence>
<feature type="domain" description="Ig-like" evidence="25">
    <location>
        <begin position="206"/>
        <end position="289"/>
    </location>
</feature>
<dbReference type="InterPro" id="IPR008424">
    <property type="entry name" value="Ig_C2-set"/>
</dbReference>
<keyword evidence="6" id="KW-0812">Transmembrane</keyword>
<dbReference type="Pfam" id="PF09191">
    <property type="entry name" value="CD4-extracel"/>
    <property type="match status" value="1"/>
</dbReference>
<dbReference type="GO" id="GO:0005886">
    <property type="term" value="C:plasma membrane"/>
    <property type="evidence" value="ECO:0007669"/>
    <property type="project" value="UniProtKB-SubCell"/>
</dbReference>
<dbReference type="InterPro" id="IPR036179">
    <property type="entry name" value="Ig-like_dom_sf"/>
</dbReference>
<dbReference type="SUPFAM" id="SSF48726">
    <property type="entry name" value="Immunoglobulin"/>
    <property type="match status" value="7"/>
</dbReference>
<proteinExistence type="inferred from homology"/>
<keyword evidence="5" id="KW-0964">Secreted</keyword>
<dbReference type="Proteomes" id="UP001166674">
    <property type="component" value="Unassembled WGS sequence"/>
</dbReference>
<comment type="similarity">
    <text evidence="21">Belongs to the LAG3 family.</text>
</comment>
<keyword evidence="10" id="KW-1133">Transmembrane helix</keyword>
<evidence type="ECO:0000256" key="21">
    <source>
        <dbReference type="ARBA" id="ARBA00061264"/>
    </source>
</evidence>
<keyword evidence="27" id="KW-1185">Reference proteome</keyword>
<comment type="function">
    <text evidence="19">May function as a ligand for MHC class II (MHC-II) on antigen-presenting cells (APC), promoting APC activation/maturation and driving Th1 immune response.</text>
</comment>
<feature type="chain" id="PRO_5041308355" description="Lymphocyte activation gene 3 protein" evidence="24">
    <location>
        <begin position="25"/>
        <end position="667"/>
    </location>
</feature>
<dbReference type="AlphaFoldDB" id="A0AA41MRD6"/>
<dbReference type="PANTHER" id="PTHR11422">
    <property type="entry name" value="T-CELL SURFACE GLYCOPROTEIN CD4"/>
    <property type="match status" value="1"/>
</dbReference>
<dbReference type="PANTHER" id="PTHR11422:SF0">
    <property type="entry name" value="T-CELL SURFACE GLYCOPROTEIN CD4"/>
    <property type="match status" value="1"/>
</dbReference>
<dbReference type="Gene3D" id="2.60.40.10">
    <property type="entry name" value="Immunoglobulins"/>
    <property type="match status" value="6"/>
</dbReference>
<dbReference type="InterPro" id="IPR013151">
    <property type="entry name" value="Immunoglobulin_dom"/>
</dbReference>
<dbReference type="SMART" id="SM00409">
    <property type="entry name" value="IG"/>
    <property type="match status" value="5"/>
</dbReference>
<dbReference type="GO" id="GO:0002250">
    <property type="term" value="P:adaptive immune response"/>
    <property type="evidence" value="ECO:0007669"/>
    <property type="project" value="UniProtKB-KW"/>
</dbReference>
<comment type="function">
    <text evidence="20">Lymphocyte activation gene 3 protein: Inhibitory receptor on antigen activated T-cells. Delivers inhibitory signals upon binding to ligands, such as FGL1. FGL1 constitutes a major ligand of LAG3 and is responsible for LAG3 T-cell inhibitory function. Following TCR engagement, LAG3 associates with CD3-TCR in the immunological synapse and directly inhibits T-cell activation. May inhibit antigen-specific T-cell activation in synergy with PDCD1/PD-1, possibly by acting as a coreceptor for PDCD1/PD-1. Negatively regulates the proliferation, activation, effector function and homeostasis of both CD8(+) and CD4(+) T-cells. Also mediates immune tolerance: constitutively expressed on a subset of regulatory T-cells (Tregs) and contributes to their suppressive function. Also acts as a negative regulator of plasmacytoid dendritic cell (pDCs) activation. Binds MHC class II (MHC-II); the precise role of MHC-II-binding is however unclear.</text>
</comment>
<keyword evidence="11" id="KW-1064">Adaptive immunity</keyword>
<keyword evidence="7 24" id="KW-0732">Signal</keyword>
<evidence type="ECO:0000256" key="17">
    <source>
        <dbReference type="ARBA" id="ARBA00023319"/>
    </source>
</evidence>
<evidence type="ECO:0000313" key="26">
    <source>
        <dbReference type="EMBL" id="MBZ3876447.1"/>
    </source>
</evidence>
<keyword evidence="16" id="KW-0449">Lipoprotein</keyword>
<dbReference type="GO" id="GO:0015026">
    <property type="term" value="F:coreceptor activity"/>
    <property type="evidence" value="ECO:0007669"/>
    <property type="project" value="InterPro"/>
</dbReference>
<dbReference type="GO" id="GO:0009986">
    <property type="term" value="C:cell surface"/>
    <property type="evidence" value="ECO:0007669"/>
    <property type="project" value="UniProtKB-ARBA"/>
</dbReference>
<evidence type="ECO:0000256" key="13">
    <source>
        <dbReference type="ARBA" id="ARBA00023139"/>
    </source>
</evidence>
<evidence type="ECO:0000256" key="18">
    <source>
        <dbReference type="ARBA" id="ARBA00029974"/>
    </source>
</evidence>
<evidence type="ECO:0000256" key="22">
    <source>
        <dbReference type="ARBA" id="ARBA00065545"/>
    </source>
</evidence>
<accession>A0AA41MRD6</accession>
<evidence type="ECO:0000256" key="3">
    <source>
        <dbReference type="ARBA" id="ARBA00016522"/>
    </source>
</evidence>
<dbReference type="InterPro" id="IPR015274">
    <property type="entry name" value="CD4-extracel"/>
</dbReference>
<evidence type="ECO:0000256" key="10">
    <source>
        <dbReference type="ARBA" id="ARBA00022989"/>
    </source>
</evidence>
<dbReference type="CDD" id="cd07695">
    <property type="entry name" value="IgV_3_CD4"/>
    <property type="match status" value="1"/>
</dbReference>
<dbReference type="GO" id="GO:0005576">
    <property type="term" value="C:extracellular region"/>
    <property type="evidence" value="ECO:0007669"/>
    <property type="project" value="UniProtKB-SubCell"/>
</dbReference>
<dbReference type="Pfam" id="PF05790">
    <property type="entry name" value="C2-set"/>
    <property type="match status" value="2"/>
</dbReference>
<sequence>MWEPQFLVLLLLQLLLMAPGRPLAKGFFGQVVPSPQGMGSQRYTVLSVAPGGLRSGRLPLQPRFQLEERGLQRGDFSLWLRPVLRADAGEYYAAVRLRDRTLACHLRLRVGQGSMTASPKGSLRTSDWVILNCSFSRPDRPASVRWFRGQSQVPVQKSTHHHLAESFLFLPQVSPLDSGTWGCIITYNDGFNVSIMYNLTVLGLEPPVPLTVYAGAGSRAELPCHLPPGVGTQSSLIAKWSPPGAGPDLLVAGDNGNFTLQLEAVSLAQAGTYTCHIHLQGQQLSATITLAVITALLPAVTQGKEIVMGQVEGSVELPCTASQKKTMLFTWKYSNQTKILGNQNNFLTKGFSLLNDRTDSKKSQWDQGSFPLIISKLRMEDSTTYICEVENKKTEVELQVFRLTANPGTCLLQGQSLNLTLEFPPGSKPSVKFKNPGNKISTGGKALSVPNVGFQDSGTWTCIISQDQKMLEIKINILVLGFQKTLNTVYKKVGEQVEFSFPLNVGDENLNGELRWQAERSSSSKTWVTFSLKNKQVSVQTVTQDPVLQMAENLPLRLILPQVLPQYAGSGNLTLTLDQGKLHQKVNLVVMNVTFHQNDLICEVLGPIPPKLMLRLKPENQEAKVSKPEKKIRVPNPKAGVWQCLLNDGDKVLLDFQVDGEDPDSKA</sequence>
<feature type="signal peptide" evidence="24">
    <location>
        <begin position="1"/>
        <end position="24"/>
    </location>
</feature>
<gene>
    <name evidence="26" type="ORF">SUZIE_137985</name>
</gene>
<dbReference type="FunFam" id="2.60.40.10:FF:002074">
    <property type="entry name" value="Lymphocyte activating 3"/>
    <property type="match status" value="1"/>
</dbReference>
<keyword evidence="8" id="KW-0677">Repeat</keyword>
<dbReference type="SMART" id="SM00408">
    <property type="entry name" value="IGc2"/>
    <property type="match status" value="4"/>
</dbReference>
<reference evidence="26" key="1">
    <citation type="submission" date="2020-03" db="EMBL/GenBank/DDBJ databases">
        <title>Studies in the Genomics of Life Span.</title>
        <authorList>
            <person name="Glass D."/>
        </authorList>
    </citation>
    <scope>NUCLEOTIDE SEQUENCE</scope>
    <source>
        <strain evidence="26">SUZIE</strain>
        <tissue evidence="26">Muscle</tissue>
    </source>
</reference>
<dbReference type="PROSITE" id="PS50835">
    <property type="entry name" value="IG_LIKE"/>
    <property type="match status" value="3"/>
</dbReference>
<dbReference type="PRINTS" id="PR00692">
    <property type="entry name" value="CD4TCANTIGEN"/>
</dbReference>
<evidence type="ECO:0000256" key="8">
    <source>
        <dbReference type="ARBA" id="ARBA00022737"/>
    </source>
</evidence>
<dbReference type="SMART" id="SM00406">
    <property type="entry name" value="IGv"/>
    <property type="match status" value="1"/>
</dbReference>
<dbReference type="InterPro" id="IPR007110">
    <property type="entry name" value="Ig-like_dom"/>
</dbReference>
<keyword evidence="4" id="KW-1003">Cell membrane</keyword>
<dbReference type="InterPro" id="IPR003598">
    <property type="entry name" value="Ig_sub2"/>
</dbReference>
<comment type="subunit">
    <text evidence="22">Interacts with MHC class II (MHC-II); selectively recognizes stable complexes of peptide and MHC-II. Interacts with FGL1 (via the Fibrinogen C-terminal domain).</text>
</comment>
<comment type="caution">
    <text evidence="26">The sequence shown here is derived from an EMBL/GenBank/DDBJ whole genome shotgun (WGS) entry which is preliminary data.</text>
</comment>
<evidence type="ECO:0000256" key="14">
    <source>
        <dbReference type="ARBA" id="ARBA00023157"/>
    </source>
</evidence>
<dbReference type="FunFam" id="2.60.40.10:FF:002440">
    <property type="entry name" value="Lymphocyte activation gene 3 protein"/>
    <property type="match status" value="1"/>
</dbReference>
<keyword evidence="17" id="KW-0393">Immunoglobulin domain</keyword>
<evidence type="ECO:0000256" key="6">
    <source>
        <dbReference type="ARBA" id="ARBA00022692"/>
    </source>
</evidence>
<evidence type="ECO:0000256" key="23">
    <source>
        <dbReference type="ARBA" id="ARBA00067553"/>
    </source>
</evidence>
<evidence type="ECO:0000256" key="5">
    <source>
        <dbReference type="ARBA" id="ARBA00022525"/>
    </source>
</evidence>
<evidence type="ECO:0000256" key="9">
    <source>
        <dbReference type="ARBA" id="ARBA00022859"/>
    </source>
</evidence>
<evidence type="ECO:0000259" key="25">
    <source>
        <dbReference type="PROSITE" id="PS50835"/>
    </source>
</evidence>
<evidence type="ECO:0000256" key="19">
    <source>
        <dbReference type="ARBA" id="ARBA00057112"/>
    </source>
</evidence>
<evidence type="ECO:0000256" key="16">
    <source>
        <dbReference type="ARBA" id="ARBA00023288"/>
    </source>
</evidence>
<dbReference type="InterPro" id="IPR003599">
    <property type="entry name" value="Ig_sub"/>
</dbReference>
<keyword evidence="15" id="KW-0325">Glycoprotein</keyword>
<keyword evidence="12" id="KW-0472">Membrane</keyword>
<feature type="domain" description="Ig-like" evidence="25">
    <location>
        <begin position="298"/>
        <end position="399"/>
    </location>
</feature>
<dbReference type="FunFam" id="2.60.40.10:FF:001221">
    <property type="entry name" value="T-cell surface glycoprotein CD4"/>
    <property type="match status" value="1"/>
</dbReference>
<protein>
    <recommendedName>
        <fullName evidence="23">Lymphocyte activation gene 3 protein</fullName>
    </recommendedName>
    <alternativeName>
        <fullName evidence="18">T-cell surface antigen T4/Leu-3</fullName>
    </alternativeName>
    <alternativeName>
        <fullName evidence="3">T-cell surface glycoprotein CD4</fullName>
    </alternativeName>
</protein>
<dbReference type="FunFam" id="2.60.40.10:FF:001253">
    <property type="entry name" value="T-cell surface glycoprotein CD4"/>
    <property type="match status" value="1"/>
</dbReference>
<feature type="domain" description="Ig-like" evidence="25">
    <location>
        <begin position="129"/>
        <end position="194"/>
    </location>
</feature>
<dbReference type="GO" id="GO:0007155">
    <property type="term" value="P:cell adhesion"/>
    <property type="evidence" value="ECO:0007669"/>
    <property type="project" value="InterPro"/>
</dbReference>
<evidence type="ECO:0000256" key="24">
    <source>
        <dbReference type="SAM" id="SignalP"/>
    </source>
</evidence>
<organism evidence="26 27">
    <name type="scientific">Sciurus carolinensis</name>
    <name type="common">Eastern gray squirrel</name>
    <dbReference type="NCBI Taxonomy" id="30640"/>
    <lineage>
        <taxon>Eukaryota</taxon>
        <taxon>Metazoa</taxon>
        <taxon>Chordata</taxon>
        <taxon>Craniata</taxon>
        <taxon>Vertebrata</taxon>
        <taxon>Euteleostomi</taxon>
        <taxon>Mammalia</taxon>
        <taxon>Eutheria</taxon>
        <taxon>Euarchontoglires</taxon>
        <taxon>Glires</taxon>
        <taxon>Rodentia</taxon>
        <taxon>Sciuromorpha</taxon>
        <taxon>Sciuridae</taxon>
        <taxon>Sciurinae</taxon>
        <taxon>Sciurini</taxon>
        <taxon>Sciurus</taxon>
    </lineage>
</organism>
<name>A0AA41MRD6_SCICA</name>
<evidence type="ECO:0000256" key="7">
    <source>
        <dbReference type="ARBA" id="ARBA00022729"/>
    </source>
</evidence>
<keyword evidence="13" id="KW-0564">Palmitate</keyword>
<dbReference type="GO" id="GO:0042289">
    <property type="term" value="F:MHC class II protein binding"/>
    <property type="evidence" value="ECO:0007669"/>
    <property type="project" value="UniProtKB-ARBA"/>
</dbReference>
<evidence type="ECO:0000256" key="20">
    <source>
        <dbReference type="ARBA" id="ARBA00059221"/>
    </source>
</evidence>
<evidence type="ECO:0000256" key="11">
    <source>
        <dbReference type="ARBA" id="ARBA00023130"/>
    </source>
</evidence>